<evidence type="ECO:0000256" key="6">
    <source>
        <dbReference type="SAM" id="Phobius"/>
    </source>
</evidence>
<feature type="transmembrane region" description="Helical" evidence="6">
    <location>
        <begin position="130"/>
        <end position="150"/>
    </location>
</feature>
<dbReference type="STRING" id="8005.ENSEEEP00000011362"/>
<dbReference type="GO" id="GO:0016020">
    <property type="term" value="C:membrane"/>
    <property type="evidence" value="ECO:0007669"/>
    <property type="project" value="UniProtKB-SubCell"/>
</dbReference>
<reference evidence="8" key="1">
    <citation type="journal article" date="2014" name="Science">
        <title>Nonhuman genetics. Genomic basis for the convergent evolution of electric organs.</title>
        <authorList>
            <person name="Gallant J.R."/>
            <person name="Traeger L.L."/>
            <person name="Volkening J.D."/>
            <person name="Moffett H."/>
            <person name="Chen P.H."/>
            <person name="Novina C.D."/>
            <person name="Phillips G.N.Jr."/>
            <person name="Anand R."/>
            <person name="Wells G.B."/>
            <person name="Pinch M."/>
            <person name="Guth R."/>
            <person name="Unguez G.A."/>
            <person name="Albert J.S."/>
            <person name="Zakon H.H."/>
            <person name="Samanta M.P."/>
            <person name="Sussman M.R."/>
        </authorList>
    </citation>
    <scope>NUCLEOTIDE SEQUENCE [LARGE SCALE GENOMIC DNA]</scope>
</reference>
<evidence type="ECO:0000256" key="5">
    <source>
        <dbReference type="ARBA" id="ARBA00023136"/>
    </source>
</evidence>
<evidence type="ECO:0000256" key="2">
    <source>
        <dbReference type="ARBA" id="ARBA00009565"/>
    </source>
</evidence>
<comment type="subcellular location">
    <subcellularLocation>
        <location evidence="1">Membrane</location>
        <topology evidence="1">Multi-pass membrane protein</topology>
    </subcellularLocation>
</comment>
<organism evidence="7 8">
    <name type="scientific">Electrophorus electricus</name>
    <name type="common">Electric eel</name>
    <name type="synonym">Gymnotus electricus</name>
    <dbReference type="NCBI Taxonomy" id="8005"/>
    <lineage>
        <taxon>Eukaryota</taxon>
        <taxon>Metazoa</taxon>
        <taxon>Chordata</taxon>
        <taxon>Craniata</taxon>
        <taxon>Vertebrata</taxon>
        <taxon>Euteleostomi</taxon>
        <taxon>Actinopterygii</taxon>
        <taxon>Neopterygii</taxon>
        <taxon>Teleostei</taxon>
        <taxon>Ostariophysi</taxon>
        <taxon>Gymnotiformes</taxon>
        <taxon>Gymnotoidei</taxon>
        <taxon>Gymnotidae</taxon>
        <taxon>Electrophorus</taxon>
    </lineage>
</organism>
<evidence type="ECO:0000256" key="1">
    <source>
        <dbReference type="ARBA" id="ARBA00004141"/>
    </source>
</evidence>
<evidence type="ECO:0000256" key="3">
    <source>
        <dbReference type="ARBA" id="ARBA00022692"/>
    </source>
</evidence>
<keyword evidence="3 6" id="KW-0812">Transmembrane</keyword>
<evidence type="ECO:0000256" key="4">
    <source>
        <dbReference type="ARBA" id="ARBA00022989"/>
    </source>
</evidence>
<reference evidence="7" key="5">
    <citation type="submission" date="2025-09" db="UniProtKB">
        <authorList>
            <consortium name="Ensembl"/>
        </authorList>
    </citation>
    <scope>IDENTIFICATION</scope>
</reference>
<name>A0A4W4EK31_ELEEL</name>
<accession>A0A4W4EK31</accession>
<dbReference type="OMA" id="YTITSAY"/>
<dbReference type="InterPro" id="IPR007237">
    <property type="entry name" value="CD20-like"/>
</dbReference>
<proteinExistence type="inferred from homology"/>
<protein>
    <recommendedName>
        <fullName evidence="9">Membrane-spanning 4-domains subfamily A member 4A-like</fullName>
    </recommendedName>
</protein>
<keyword evidence="4 6" id="KW-1133">Transmembrane helix</keyword>
<dbReference type="PANTHER" id="PTHR23320">
    <property type="entry name" value="MEMBRANE-SPANNING 4-DOMAINS SUBFAMILY A MS4A -RELATED"/>
    <property type="match status" value="1"/>
</dbReference>
<keyword evidence="8" id="KW-1185">Reference proteome</keyword>
<feature type="transmembrane region" description="Helical" evidence="6">
    <location>
        <begin position="171"/>
        <end position="193"/>
    </location>
</feature>
<keyword evidence="5 6" id="KW-0472">Membrane</keyword>
<sequence>MATTFISADNTGGGFTIVTRVIPVRPASAGTGLFGPVTGPDVYSAALDRTLEHSGSSGELRVEKFLKRQPKALGTMQITAAVVTFLLGIVLTVDADTLSVRSLFVYWGSLIYISAGCLSIAATNKPHPCLLAMNVVSAITAGIAVVLLSLDLASGPGNYCASKMCNKQTNGINGVLLVFSLLQFITSICMSLFGCDFICCTDPLGVFVISNTNMNNSIPAHPPEYSETEPLFQPLVQHTTSGPAATRIEWNISGI</sequence>
<comment type="similarity">
    <text evidence="2">Belongs to the MS4A family.</text>
</comment>
<reference evidence="7" key="4">
    <citation type="submission" date="2025-08" db="UniProtKB">
        <authorList>
            <consortium name="Ensembl"/>
        </authorList>
    </citation>
    <scope>IDENTIFICATION</scope>
</reference>
<dbReference type="InterPro" id="IPR030417">
    <property type="entry name" value="MS4A"/>
</dbReference>
<reference evidence="7" key="3">
    <citation type="submission" date="2020-05" db="EMBL/GenBank/DDBJ databases">
        <title>Electrophorus electricus (electric eel) genome, fEleEle1, primary haplotype.</title>
        <authorList>
            <person name="Myers G."/>
            <person name="Meyer A."/>
            <person name="Fedrigo O."/>
            <person name="Formenti G."/>
            <person name="Rhie A."/>
            <person name="Tracey A."/>
            <person name="Sims Y."/>
            <person name="Jarvis E.D."/>
        </authorList>
    </citation>
    <scope>NUCLEOTIDE SEQUENCE [LARGE SCALE GENOMIC DNA]</scope>
</reference>
<dbReference type="Ensembl" id="ENSEEET00000011496.2">
    <property type="protein sequence ID" value="ENSEEEP00000011362.2"/>
    <property type="gene ID" value="ENSEEEG00000005747.2"/>
</dbReference>
<evidence type="ECO:0000313" key="8">
    <source>
        <dbReference type="Proteomes" id="UP000314983"/>
    </source>
</evidence>
<dbReference type="AlphaFoldDB" id="A0A4W4EK31"/>
<dbReference type="GeneTree" id="ENSGT00940000163727"/>
<evidence type="ECO:0000313" key="7">
    <source>
        <dbReference type="Ensembl" id="ENSEEEP00000011362.2"/>
    </source>
</evidence>
<reference evidence="8" key="2">
    <citation type="journal article" date="2017" name="Sci. Adv.">
        <title>A tail of two voltages: Proteomic comparison of the three electric organs of the electric eel.</title>
        <authorList>
            <person name="Traeger L.L."/>
            <person name="Sabat G."/>
            <person name="Barrett-Wilt G.A."/>
            <person name="Wells G.B."/>
            <person name="Sussman M.R."/>
        </authorList>
    </citation>
    <scope>NUCLEOTIDE SEQUENCE [LARGE SCALE GENOMIC DNA]</scope>
</reference>
<feature type="transmembrane region" description="Helical" evidence="6">
    <location>
        <begin position="103"/>
        <end position="124"/>
    </location>
</feature>
<dbReference type="Proteomes" id="UP000314983">
    <property type="component" value="Chromosome 1"/>
</dbReference>
<dbReference type="PANTHER" id="PTHR23320:SF128">
    <property type="entry name" value="MEMBRANE-SPANNING 4-DOMAINS SUBFAMILY A MEMBER 4A"/>
    <property type="match status" value="1"/>
</dbReference>
<evidence type="ECO:0008006" key="9">
    <source>
        <dbReference type="Google" id="ProtNLM"/>
    </source>
</evidence>
<feature type="transmembrane region" description="Helical" evidence="6">
    <location>
        <begin position="72"/>
        <end position="91"/>
    </location>
</feature>
<dbReference type="Pfam" id="PF04103">
    <property type="entry name" value="CD20"/>
    <property type="match status" value="1"/>
</dbReference>